<dbReference type="PANTHER" id="PTHR45652">
    <property type="entry name" value="GLIAL FIBRILLARY ACIDIC PROTEIN"/>
    <property type="match status" value="1"/>
</dbReference>
<dbReference type="SMART" id="SM01391">
    <property type="entry name" value="Filament"/>
    <property type="match status" value="1"/>
</dbReference>
<keyword evidence="1 4" id="KW-0403">Intermediate filament</keyword>
<evidence type="ECO:0000256" key="4">
    <source>
        <dbReference type="RuleBase" id="RU000685"/>
    </source>
</evidence>
<dbReference type="GO" id="GO:0099184">
    <property type="term" value="F:structural constituent of postsynaptic intermediate filament cytoskeleton"/>
    <property type="evidence" value="ECO:0007669"/>
    <property type="project" value="TreeGrafter"/>
</dbReference>
<dbReference type="InterPro" id="IPR039008">
    <property type="entry name" value="IF_rod_dom"/>
</dbReference>
<dbReference type="FunFam" id="1.20.5.500:FF:000001">
    <property type="entry name" value="Type II keratin 23"/>
    <property type="match status" value="1"/>
</dbReference>
<evidence type="ECO:0000256" key="1">
    <source>
        <dbReference type="ARBA" id="ARBA00022754"/>
    </source>
</evidence>
<dbReference type="AlphaFoldDB" id="A0A6P7XDY9"/>
<dbReference type="GO" id="GO:0099160">
    <property type="term" value="C:postsynaptic intermediate filament cytoskeleton"/>
    <property type="evidence" value="ECO:0007669"/>
    <property type="project" value="TreeGrafter"/>
</dbReference>
<evidence type="ECO:0000259" key="6">
    <source>
        <dbReference type="PROSITE" id="PS51842"/>
    </source>
</evidence>
<proteinExistence type="inferred from homology"/>
<dbReference type="InterPro" id="IPR018039">
    <property type="entry name" value="IF_conserved"/>
</dbReference>
<dbReference type="GO" id="GO:0005737">
    <property type="term" value="C:cytoplasm"/>
    <property type="evidence" value="ECO:0007669"/>
    <property type="project" value="TreeGrafter"/>
</dbReference>
<dbReference type="Pfam" id="PF04732">
    <property type="entry name" value="Filament_head"/>
    <property type="match status" value="1"/>
</dbReference>
<evidence type="ECO:0000313" key="7">
    <source>
        <dbReference type="Proteomes" id="UP000515156"/>
    </source>
</evidence>
<dbReference type="GO" id="GO:0030424">
    <property type="term" value="C:axon"/>
    <property type="evidence" value="ECO:0007669"/>
    <property type="project" value="TreeGrafter"/>
</dbReference>
<dbReference type="Gene3D" id="1.20.5.1160">
    <property type="entry name" value="Vasodilator-stimulated phosphoprotein"/>
    <property type="match status" value="1"/>
</dbReference>
<dbReference type="PROSITE" id="PS51842">
    <property type="entry name" value="IF_ROD_2"/>
    <property type="match status" value="1"/>
</dbReference>
<dbReference type="PROSITE" id="PS00226">
    <property type="entry name" value="IF_ROD_1"/>
    <property type="match status" value="1"/>
</dbReference>
<organism evidence="7 8">
    <name type="scientific">Microcaecilia unicolor</name>
    <dbReference type="NCBI Taxonomy" id="1415580"/>
    <lineage>
        <taxon>Eukaryota</taxon>
        <taxon>Metazoa</taxon>
        <taxon>Chordata</taxon>
        <taxon>Craniata</taxon>
        <taxon>Vertebrata</taxon>
        <taxon>Euteleostomi</taxon>
        <taxon>Amphibia</taxon>
        <taxon>Gymnophiona</taxon>
        <taxon>Siphonopidae</taxon>
        <taxon>Microcaecilia</taxon>
    </lineage>
</organism>
<accession>A0A6P7XDY9</accession>
<dbReference type="GO" id="GO:0033693">
    <property type="term" value="P:neurofilament bundle assembly"/>
    <property type="evidence" value="ECO:0007669"/>
    <property type="project" value="TreeGrafter"/>
</dbReference>
<dbReference type="OrthoDB" id="2441647at2759"/>
<dbReference type="PANTHER" id="PTHR45652:SF4">
    <property type="entry name" value="INTERMEDIATE FILAMENT PROTEIN-LIKE"/>
    <property type="match status" value="1"/>
</dbReference>
<dbReference type="FunFam" id="1.20.5.170:FF:000002">
    <property type="entry name" value="Type I keratin KA11"/>
    <property type="match status" value="1"/>
</dbReference>
<dbReference type="Gene3D" id="1.20.5.170">
    <property type="match status" value="1"/>
</dbReference>
<dbReference type="Gene3D" id="1.20.5.500">
    <property type="entry name" value="Single helix bin"/>
    <property type="match status" value="1"/>
</dbReference>
<evidence type="ECO:0000313" key="8">
    <source>
        <dbReference type="RefSeq" id="XP_030048399.1"/>
    </source>
</evidence>
<dbReference type="InterPro" id="IPR006821">
    <property type="entry name" value="Intermed_filament_DNA-bd"/>
</dbReference>
<dbReference type="FunFam" id="1.20.5.1160:FF:000001">
    <property type="entry name" value="Keratin type II"/>
    <property type="match status" value="1"/>
</dbReference>
<evidence type="ECO:0000256" key="3">
    <source>
        <dbReference type="ARBA" id="ARBA00061646"/>
    </source>
</evidence>
<evidence type="ECO:0000256" key="2">
    <source>
        <dbReference type="ARBA" id="ARBA00023054"/>
    </source>
</evidence>
<protein>
    <submittedName>
        <fullName evidence="8">Neurofilament light polypeptide-like</fullName>
    </submittedName>
</protein>
<dbReference type="InParanoid" id="A0A6P7XDY9"/>
<dbReference type="Pfam" id="PF00038">
    <property type="entry name" value="Filament"/>
    <property type="match status" value="1"/>
</dbReference>
<keyword evidence="7" id="KW-1185">Reference proteome</keyword>
<comment type="similarity">
    <text evidence="3 4">Belongs to the intermediate filament family.</text>
</comment>
<keyword evidence="2 5" id="KW-0175">Coiled coil</keyword>
<dbReference type="GO" id="GO:0005882">
    <property type="term" value="C:intermediate filament"/>
    <property type="evidence" value="ECO:0007669"/>
    <property type="project" value="UniProtKB-KW"/>
</dbReference>
<dbReference type="RefSeq" id="XP_030048399.1">
    <property type="nucleotide sequence ID" value="XM_030192539.1"/>
</dbReference>
<feature type="coiled-coil region" evidence="5">
    <location>
        <begin position="299"/>
        <end position="365"/>
    </location>
</feature>
<name>A0A6P7XDY9_9AMPH</name>
<sequence>MNYDPFSYRKSWEDYRCTRTSKSTISSSAYSLHKSTPSVKRSVRTTTLTSMPQPIERFDLSQVSTLNTELLGLRAQEKEQLVNLNDRFATYIEKVHHLEQENKILLVELEALRQKQSDPSRLHLIYEQELRNLRTLLDSETSEKMRMEGEKDHMREVYRQMKEKCEEETQLRMNAEDILQKIREEANKVALANNDVEGNINSLVEEIAFLKKVFGEENAELSAQIQAASITVDMEVAKPDLSLALRDIRSQYEKLANKNMQAAEDWYRTKFASVAELASKNSNTVRSIREETVEYRRLLQSRSLEIEALQNIIDSLNKQLEDLEDKQSRDIIKYQERINELEKEITEAKQEMARYLREYQDLLNVKMALDIEIAAYRKLLEGEEIRLSYTSLPMLT</sequence>
<dbReference type="SUPFAM" id="SSF64593">
    <property type="entry name" value="Intermediate filament protein, coiled coil region"/>
    <property type="match status" value="2"/>
</dbReference>
<dbReference type="Proteomes" id="UP000515156">
    <property type="component" value="Chromosome 2"/>
</dbReference>
<feature type="domain" description="IF rod" evidence="6">
    <location>
        <begin position="77"/>
        <end position="387"/>
    </location>
</feature>
<evidence type="ECO:0000256" key="5">
    <source>
        <dbReference type="SAM" id="Coils"/>
    </source>
</evidence>
<dbReference type="KEGG" id="muo:115462543"/>
<feature type="coiled-coil region" evidence="5">
    <location>
        <begin position="74"/>
        <end position="213"/>
    </location>
</feature>
<dbReference type="GeneID" id="115462543"/>
<gene>
    <name evidence="8" type="primary">LOC115462543</name>
</gene>
<reference evidence="8" key="1">
    <citation type="submission" date="2025-08" db="UniProtKB">
        <authorList>
            <consortium name="RefSeq"/>
        </authorList>
    </citation>
    <scope>IDENTIFICATION</scope>
</reference>
<dbReference type="InterPro" id="IPR050405">
    <property type="entry name" value="Intermediate_filament"/>
</dbReference>